<dbReference type="Proteomes" id="UP000187209">
    <property type="component" value="Unassembled WGS sequence"/>
</dbReference>
<dbReference type="Gene3D" id="1.10.238.10">
    <property type="entry name" value="EF-hand"/>
    <property type="match status" value="1"/>
</dbReference>
<keyword evidence="9" id="KW-1185">Reference proteome</keyword>
<comment type="similarity">
    <text evidence="1">Belongs to the peptidase C2 family.</text>
</comment>
<dbReference type="GO" id="GO:0004198">
    <property type="term" value="F:calcium-dependent cysteine-type endopeptidase activity"/>
    <property type="evidence" value="ECO:0007669"/>
    <property type="project" value="InterPro"/>
</dbReference>
<dbReference type="SUPFAM" id="SSF54001">
    <property type="entry name" value="Cysteine proteinases"/>
    <property type="match status" value="1"/>
</dbReference>
<evidence type="ECO:0000256" key="1">
    <source>
        <dbReference type="ARBA" id="ARBA00007623"/>
    </source>
</evidence>
<evidence type="ECO:0000256" key="2">
    <source>
        <dbReference type="ARBA" id="ARBA00022670"/>
    </source>
</evidence>
<dbReference type="SMART" id="SM00230">
    <property type="entry name" value="CysPc"/>
    <property type="match status" value="1"/>
</dbReference>
<dbReference type="PRINTS" id="PR00704">
    <property type="entry name" value="CALPAIN"/>
</dbReference>
<feature type="domain" description="Calpain catalytic" evidence="7">
    <location>
        <begin position="152"/>
        <end position="459"/>
    </location>
</feature>
<feature type="active site" evidence="5">
    <location>
        <position position="402"/>
    </location>
</feature>
<dbReference type="InterPro" id="IPR022684">
    <property type="entry name" value="Calpain_cysteine_protease"/>
</dbReference>
<organism evidence="8 9">
    <name type="scientific">Stentor coeruleus</name>
    <dbReference type="NCBI Taxonomy" id="5963"/>
    <lineage>
        <taxon>Eukaryota</taxon>
        <taxon>Sar</taxon>
        <taxon>Alveolata</taxon>
        <taxon>Ciliophora</taxon>
        <taxon>Postciliodesmatophora</taxon>
        <taxon>Heterotrichea</taxon>
        <taxon>Heterotrichida</taxon>
        <taxon>Stentoridae</taxon>
        <taxon>Stentor</taxon>
    </lineage>
</organism>
<evidence type="ECO:0000256" key="4">
    <source>
        <dbReference type="ARBA" id="ARBA00022807"/>
    </source>
</evidence>
<accession>A0A1R2CBJ0</accession>
<keyword evidence="4" id="KW-0788">Thiol protease</keyword>
<dbReference type="CDD" id="cd00044">
    <property type="entry name" value="CysPc"/>
    <property type="match status" value="1"/>
</dbReference>
<feature type="active site" evidence="5">
    <location>
        <position position="382"/>
    </location>
</feature>
<proteinExistence type="inferred from homology"/>
<dbReference type="PANTHER" id="PTHR10183">
    <property type="entry name" value="CALPAIN"/>
    <property type="match status" value="1"/>
</dbReference>
<evidence type="ECO:0000259" key="7">
    <source>
        <dbReference type="PROSITE" id="PS50203"/>
    </source>
</evidence>
<gene>
    <name evidence="8" type="ORF">SteCoe_12132</name>
</gene>
<protein>
    <recommendedName>
        <fullName evidence="7">Calpain catalytic domain-containing protein</fullName>
    </recommendedName>
</protein>
<comment type="caution">
    <text evidence="6">Lacks conserved residue(s) required for the propagation of feature annotation.</text>
</comment>
<dbReference type="PANTHER" id="PTHR10183:SF379">
    <property type="entry name" value="CALPAIN-5"/>
    <property type="match status" value="1"/>
</dbReference>
<sequence>MADKSVITKKELNPGIILHKIVISASEEGVECIYEFRLELQRLNTIEFTVDFTGSKNVILEDGVGLIKTTIIQAFETQIVGVLRMARHWMLKSKFRFMIKSAPRTLQEQYLKKELQEITQKTEKARITFGRLPISLCSLVEIENIILNQKIEFIDTEFPPLDSSIFKELNKDPFDQLLHWRRPHEFLRIDYAEGLKDPCIFSEDIQPTDIHQGQLGDTWFISAIACLTERPGLIERLFITKDINKSGVYRVKLCKNGEWLSVTIDDFFPCYPMGVPVFTRNESNEIWILILEKAYAKVHGNYYMLKGGNVSDGLIDLTGCPTLSYNFKDENTKKDIEKGIMWLNIKDHFDDGYLICACTIGDERWGDVNYMESLPAGLMPGHGYALIKYKEFAGNKLVNLRNPWGKLDWTGDWSAGSSLWTPEMKRYVNPSFDEEDANFWMSFEDFVKNFEALHVCRVKNWDEVRIKGKFIRVQDVEDQTLEVVVSKWFYSIDLPERVRLFVGVHQEDERQIGVSTKRQYLDIGIVVLKRLNDGTITVIGKRDFSINRECELEIVLDPGSYIVLPKTSGCLLRRPEDAPMERVKLLTSKGELTDIAESTIHDIFRKFDMLLNRELSYTEFKGFYECINRSLTEIEYKQKVLKRYCSTENGLSLKGFKDFFIDNIKSLGEEAIWGWLDSLGYDRELYSVRSRCFILTFHSETEISITVRDAIQTDLDARTNVQFIEKYGKELESKNGVKCFYYFSNKTHCYSYGIYNELPQAIEAILDCSGSSNMLFSSKYPVVKKRIEPGQMEFIMHAMAIPKVDNYIRTAKCTWHVV</sequence>
<evidence type="ECO:0000313" key="9">
    <source>
        <dbReference type="Proteomes" id="UP000187209"/>
    </source>
</evidence>
<keyword evidence="3" id="KW-0378">Hydrolase</keyword>
<evidence type="ECO:0000313" key="8">
    <source>
        <dbReference type="EMBL" id="OMJ86345.1"/>
    </source>
</evidence>
<name>A0A1R2CBJ0_9CILI</name>
<dbReference type="GO" id="GO:0006508">
    <property type="term" value="P:proteolysis"/>
    <property type="evidence" value="ECO:0007669"/>
    <property type="project" value="UniProtKB-KW"/>
</dbReference>
<evidence type="ECO:0000256" key="6">
    <source>
        <dbReference type="PROSITE-ProRule" id="PRU00239"/>
    </source>
</evidence>
<evidence type="ECO:0000256" key="3">
    <source>
        <dbReference type="ARBA" id="ARBA00022801"/>
    </source>
</evidence>
<dbReference type="Gene3D" id="3.90.70.10">
    <property type="entry name" value="Cysteine proteinases"/>
    <property type="match status" value="1"/>
</dbReference>
<dbReference type="InterPro" id="IPR038765">
    <property type="entry name" value="Papain-like_cys_pep_sf"/>
</dbReference>
<dbReference type="AlphaFoldDB" id="A0A1R2CBJ0"/>
<dbReference type="OrthoDB" id="268518at2759"/>
<evidence type="ECO:0000256" key="5">
    <source>
        <dbReference type="PIRSR" id="PIRSR622684-1"/>
    </source>
</evidence>
<dbReference type="EMBL" id="MPUH01000208">
    <property type="protein sequence ID" value="OMJ86345.1"/>
    <property type="molecule type" value="Genomic_DNA"/>
</dbReference>
<dbReference type="InterPro" id="IPR001300">
    <property type="entry name" value="Peptidase_C2_calpain_cat"/>
</dbReference>
<dbReference type="Pfam" id="PF00648">
    <property type="entry name" value="Peptidase_C2"/>
    <property type="match status" value="1"/>
</dbReference>
<dbReference type="PROSITE" id="PS50203">
    <property type="entry name" value="CALPAIN_CAT"/>
    <property type="match status" value="1"/>
</dbReference>
<comment type="caution">
    <text evidence="8">The sequence shown here is derived from an EMBL/GenBank/DDBJ whole genome shotgun (WGS) entry which is preliminary data.</text>
</comment>
<keyword evidence="2" id="KW-0645">Protease</keyword>
<reference evidence="8 9" key="1">
    <citation type="submission" date="2016-11" db="EMBL/GenBank/DDBJ databases">
        <title>The macronuclear genome of Stentor coeruleus: a giant cell with tiny introns.</title>
        <authorList>
            <person name="Slabodnick M."/>
            <person name="Ruby J.G."/>
            <person name="Reiff S.B."/>
            <person name="Swart E.C."/>
            <person name="Gosai S."/>
            <person name="Prabakaran S."/>
            <person name="Witkowska E."/>
            <person name="Larue G.E."/>
            <person name="Fisher S."/>
            <person name="Freeman R.M."/>
            <person name="Gunawardena J."/>
            <person name="Chu W."/>
            <person name="Stover N.A."/>
            <person name="Gregory B.D."/>
            <person name="Nowacki M."/>
            <person name="Derisi J."/>
            <person name="Roy S.W."/>
            <person name="Marshall W.F."/>
            <person name="Sood P."/>
        </authorList>
    </citation>
    <scope>NUCLEOTIDE SEQUENCE [LARGE SCALE GENOMIC DNA]</scope>
    <source>
        <strain evidence="8">WM001</strain>
    </source>
</reference>